<protein>
    <submittedName>
        <fullName evidence="2">TorF family putative porin</fullName>
    </submittedName>
</protein>
<dbReference type="Proteomes" id="UP001595604">
    <property type="component" value="Unassembled WGS sequence"/>
</dbReference>
<evidence type="ECO:0000256" key="1">
    <source>
        <dbReference type="SAM" id="SignalP"/>
    </source>
</evidence>
<organism evidence="2 3">
    <name type="scientific">Novosphingobium bradum</name>
    <dbReference type="NCBI Taxonomy" id="1737444"/>
    <lineage>
        <taxon>Bacteria</taxon>
        <taxon>Pseudomonadati</taxon>
        <taxon>Pseudomonadota</taxon>
        <taxon>Alphaproteobacteria</taxon>
        <taxon>Sphingomonadales</taxon>
        <taxon>Sphingomonadaceae</taxon>
        <taxon>Novosphingobium</taxon>
    </lineage>
</organism>
<evidence type="ECO:0000313" key="2">
    <source>
        <dbReference type="EMBL" id="MFC3173796.1"/>
    </source>
</evidence>
<reference evidence="3" key="1">
    <citation type="journal article" date="2019" name="Int. J. Syst. Evol. Microbiol.">
        <title>The Global Catalogue of Microorganisms (GCM) 10K type strain sequencing project: providing services to taxonomists for standard genome sequencing and annotation.</title>
        <authorList>
            <consortium name="The Broad Institute Genomics Platform"/>
            <consortium name="The Broad Institute Genome Sequencing Center for Infectious Disease"/>
            <person name="Wu L."/>
            <person name="Ma J."/>
        </authorList>
    </citation>
    <scope>NUCLEOTIDE SEQUENCE [LARGE SCALE GENOMIC DNA]</scope>
    <source>
        <strain evidence="3">KCTC 42984</strain>
    </source>
</reference>
<comment type="caution">
    <text evidence="2">The sequence shown here is derived from an EMBL/GenBank/DDBJ whole genome shotgun (WGS) entry which is preliminary data.</text>
</comment>
<feature type="chain" id="PRO_5047538771" evidence="1">
    <location>
        <begin position="21"/>
        <end position="249"/>
    </location>
</feature>
<proteinExistence type="predicted"/>
<sequence>MNRLACLLLPTLLAPAAAMAQDVPESAALTWSGNVALVSDYRFRGVSQSGGDAAVQGGITATHQSGIYAAVWSSSIDFSRLGASAVYGSQELDLTAGWSREIASGLTADLGLGFYAYPGGHLGKADFFETYGSLATTYGPARLKLGVNYAWPQDSLAGRHNVYLYGSADAAIPSTPLTLNARLGWQDGALAGAWLASGGAQRHGWDWSVGASATVLGRLTLGASYVGTSGPSLPGVTDDQLVGTLSVAF</sequence>
<evidence type="ECO:0000313" key="3">
    <source>
        <dbReference type="Proteomes" id="UP001595604"/>
    </source>
</evidence>
<feature type="signal peptide" evidence="1">
    <location>
        <begin position="1"/>
        <end position="20"/>
    </location>
</feature>
<keyword evidence="1" id="KW-0732">Signal</keyword>
<accession>A0ABV7ISJ6</accession>
<dbReference type="EMBL" id="JBHRTQ010000007">
    <property type="protein sequence ID" value="MFC3173796.1"/>
    <property type="molecule type" value="Genomic_DNA"/>
</dbReference>
<keyword evidence="3" id="KW-1185">Reference proteome</keyword>
<dbReference type="RefSeq" id="WP_379509182.1">
    <property type="nucleotide sequence ID" value="NZ_JBHRTQ010000007.1"/>
</dbReference>
<dbReference type="InterPro" id="IPR010239">
    <property type="entry name" value="CHP02001"/>
</dbReference>
<dbReference type="NCBIfam" id="TIGR02001">
    <property type="entry name" value="gcw_chp"/>
    <property type="match status" value="1"/>
</dbReference>
<gene>
    <name evidence="2" type="ORF">ACFOD9_05985</name>
</gene>
<dbReference type="Pfam" id="PF09694">
    <property type="entry name" value="Gcw_chp"/>
    <property type="match status" value="1"/>
</dbReference>
<name>A0ABV7ISJ6_9SPHN</name>